<feature type="domain" description="J" evidence="2">
    <location>
        <begin position="47"/>
        <end position="117"/>
    </location>
</feature>
<evidence type="ECO:0000313" key="4">
    <source>
        <dbReference type="Proteomes" id="UP000829364"/>
    </source>
</evidence>
<dbReference type="CDD" id="cd06257">
    <property type="entry name" value="DnaJ"/>
    <property type="match status" value="1"/>
</dbReference>
<reference evidence="3" key="1">
    <citation type="submission" date="2021-11" db="EMBL/GenBank/DDBJ databases">
        <title>Purpureocillium_takamizusanense_genome.</title>
        <authorList>
            <person name="Nguyen N.-H."/>
        </authorList>
    </citation>
    <scope>NUCLEOTIDE SEQUENCE</scope>
    <source>
        <strain evidence="3">PT3</strain>
    </source>
</reference>
<dbReference type="InterPro" id="IPR050817">
    <property type="entry name" value="DjlA_DnaK_co-chaperone"/>
</dbReference>
<organism evidence="3 4">
    <name type="scientific">Purpureocillium takamizusanense</name>
    <dbReference type="NCBI Taxonomy" id="2060973"/>
    <lineage>
        <taxon>Eukaryota</taxon>
        <taxon>Fungi</taxon>
        <taxon>Dikarya</taxon>
        <taxon>Ascomycota</taxon>
        <taxon>Pezizomycotina</taxon>
        <taxon>Sordariomycetes</taxon>
        <taxon>Hypocreomycetidae</taxon>
        <taxon>Hypocreales</taxon>
        <taxon>Ophiocordycipitaceae</taxon>
        <taxon>Purpureocillium</taxon>
    </lineage>
</organism>
<evidence type="ECO:0000256" key="1">
    <source>
        <dbReference type="SAM" id="MobiDB-lite"/>
    </source>
</evidence>
<dbReference type="PANTHER" id="PTHR24074">
    <property type="entry name" value="CO-CHAPERONE PROTEIN DJLA"/>
    <property type="match status" value="1"/>
</dbReference>
<dbReference type="Gene3D" id="1.10.287.110">
    <property type="entry name" value="DnaJ domain"/>
    <property type="match status" value="1"/>
</dbReference>
<dbReference type="AlphaFoldDB" id="A0A9Q8V882"/>
<dbReference type="KEGG" id="ptkz:JDV02_002066"/>
<dbReference type="InterPro" id="IPR036869">
    <property type="entry name" value="J_dom_sf"/>
</dbReference>
<dbReference type="PROSITE" id="PS50076">
    <property type="entry name" value="DNAJ_2"/>
    <property type="match status" value="1"/>
</dbReference>
<gene>
    <name evidence="3" type="ORF">JDV02_002066</name>
</gene>
<protein>
    <recommendedName>
        <fullName evidence="2">J domain-containing protein</fullName>
    </recommendedName>
</protein>
<dbReference type="RefSeq" id="XP_047839023.1">
    <property type="nucleotide sequence ID" value="XM_047983052.1"/>
</dbReference>
<proteinExistence type="predicted"/>
<evidence type="ECO:0000259" key="2">
    <source>
        <dbReference type="PROSITE" id="PS50076"/>
    </source>
</evidence>
<sequence>MPVPARFVSRACPVLHGHRRYESGRRHSFSTSRQSELASWPCTATPSPHEILGVKPGQAYSKENFHRLVKLYHPDMYDASVERAIPRAVGLERYRLVIAAHNILSDPQKRRLYETCNEGWGSGHRPAASQRAGSWDREASTTTNNNTEPPSAMRQKPIHTSNATFAMVLLALAMLGAVLQVKRLRSNGERQRMLQIVLQDAIMEELQAWASILDGQSRDDRILAFLARRHGVPQQLERWTSRHASCSDKETLRSVAPAADD</sequence>
<feature type="region of interest" description="Disordered" evidence="1">
    <location>
        <begin position="119"/>
        <end position="155"/>
    </location>
</feature>
<name>A0A9Q8V882_9HYPO</name>
<dbReference type="SMART" id="SM00271">
    <property type="entry name" value="DnaJ"/>
    <property type="match status" value="1"/>
</dbReference>
<dbReference type="GeneID" id="72064027"/>
<keyword evidence="4" id="KW-1185">Reference proteome</keyword>
<accession>A0A9Q8V882</accession>
<dbReference type="EMBL" id="CP086355">
    <property type="protein sequence ID" value="UNI15542.1"/>
    <property type="molecule type" value="Genomic_DNA"/>
</dbReference>
<dbReference type="InterPro" id="IPR001623">
    <property type="entry name" value="DnaJ_domain"/>
</dbReference>
<dbReference type="OrthoDB" id="543156at2759"/>
<dbReference type="SUPFAM" id="SSF46565">
    <property type="entry name" value="Chaperone J-domain"/>
    <property type="match status" value="1"/>
</dbReference>
<evidence type="ECO:0000313" key="3">
    <source>
        <dbReference type="EMBL" id="UNI15542.1"/>
    </source>
</evidence>
<dbReference type="Proteomes" id="UP000829364">
    <property type="component" value="Chromosome 2"/>
</dbReference>
<dbReference type="Pfam" id="PF00226">
    <property type="entry name" value="DnaJ"/>
    <property type="match status" value="1"/>
</dbReference>